<dbReference type="InterPro" id="IPR056304">
    <property type="entry name" value="Lip-like_C"/>
</dbReference>
<proteinExistence type="predicted"/>
<comment type="subcellular location">
    <subcellularLocation>
        <location evidence="1">Secreted</location>
    </subcellularLocation>
</comment>
<reference evidence="8 9" key="1">
    <citation type="submission" date="2019-03" db="EMBL/GenBank/DDBJ databases">
        <authorList>
            <person name="Gaulin E."/>
            <person name="Dumas B."/>
        </authorList>
    </citation>
    <scope>NUCLEOTIDE SEQUENCE [LARGE SCALE GENOMIC DNA]</scope>
    <source>
        <strain evidence="8">CBS 568.67</strain>
    </source>
</reference>
<dbReference type="GO" id="GO:0006629">
    <property type="term" value="P:lipid metabolic process"/>
    <property type="evidence" value="ECO:0007669"/>
    <property type="project" value="UniProtKB-KW"/>
</dbReference>
<keyword evidence="3" id="KW-0732">Signal</keyword>
<evidence type="ECO:0000256" key="3">
    <source>
        <dbReference type="ARBA" id="ARBA00022729"/>
    </source>
</evidence>
<name>A0A485LQM0_9STRA</name>
<evidence type="ECO:0000256" key="2">
    <source>
        <dbReference type="ARBA" id="ARBA00022525"/>
    </source>
</evidence>
<gene>
    <name evidence="8" type="primary">Aste57867_23922</name>
    <name evidence="7" type="ORF">As57867_023849</name>
    <name evidence="8" type="ORF">ASTE57867_23922</name>
</gene>
<evidence type="ECO:0000259" key="6">
    <source>
        <dbReference type="Pfam" id="PF24708"/>
    </source>
</evidence>
<keyword evidence="9" id="KW-1185">Reference proteome</keyword>
<evidence type="ECO:0000256" key="5">
    <source>
        <dbReference type="ARBA" id="ARBA00023098"/>
    </source>
</evidence>
<reference evidence="7" key="2">
    <citation type="submission" date="2019-06" db="EMBL/GenBank/DDBJ databases">
        <title>Genomics analysis of Aphanomyces spp. identifies a new class of oomycete effector associated with host adaptation.</title>
        <authorList>
            <person name="Gaulin E."/>
        </authorList>
    </citation>
    <scope>NUCLEOTIDE SEQUENCE</scope>
    <source>
        <strain evidence="7">CBS 578.67</strain>
    </source>
</reference>
<keyword evidence="2" id="KW-0964">Secreted</keyword>
<dbReference type="Gene3D" id="3.40.50.1820">
    <property type="entry name" value="alpha/beta hydrolase"/>
    <property type="match status" value="1"/>
</dbReference>
<dbReference type="OrthoDB" id="206848at2759"/>
<protein>
    <submittedName>
        <fullName evidence="8">Aste57867_23922 protein</fullName>
    </submittedName>
</protein>
<dbReference type="InterPro" id="IPR029058">
    <property type="entry name" value="AB_hydrolase_fold"/>
</dbReference>
<dbReference type="SUPFAM" id="SSF53474">
    <property type="entry name" value="alpha/beta-Hydrolases"/>
    <property type="match status" value="1"/>
</dbReference>
<evidence type="ECO:0000313" key="9">
    <source>
        <dbReference type="Proteomes" id="UP000332933"/>
    </source>
</evidence>
<organism evidence="8 9">
    <name type="scientific">Aphanomyces stellatus</name>
    <dbReference type="NCBI Taxonomy" id="120398"/>
    <lineage>
        <taxon>Eukaryota</taxon>
        <taxon>Sar</taxon>
        <taxon>Stramenopiles</taxon>
        <taxon>Oomycota</taxon>
        <taxon>Saprolegniomycetes</taxon>
        <taxon>Saprolegniales</taxon>
        <taxon>Verrucalvaceae</taxon>
        <taxon>Aphanomyces</taxon>
    </lineage>
</organism>
<dbReference type="GO" id="GO:0016787">
    <property type="term" value="F:hydrolase activity"/>
    <property type="evidence" value="ECO:0007669"/>
    <property type="project" value="UniProtKB-KW"/>
</dbReference>
<keyword evidence="5" id="KW-0443">Lipid metabolism</keyword>
<dbReference type="GO" id="GO:0005576">
    <property type="term" value="C:extracellular region"/>
    <property type="evidence" value="ECO:0007669"/>
    <property type="project" value="UniProtKB-SubCell"/>
</dbReference>
<dbReference type="Proteomes" id="UP000332933">
    <property type="component" value="Unassembled WGS sequence"/>
</dbReference>
<dbReference type="Pfam" id="PF24708">
    <property type="entry name" value="Lip_C"/>
    <property type="match status" value="1"/>
</dbReference>
<dbReference type="EMBL" id="VJMH01007325">
    <property type="protein sequence ID" value="KAF0684076.1"/>
    <property type="molecule type" value="Genomic_DNA"/>
</dbReference>
<dbReference type="AlphaFoldDB" id="A0A485LQM0"/>
<feature type="domain" description="Lipase-like C-terminal" evidence="6">
    <location>
        <begin position="5"/>
        <end position="124"/>
    </location>
</feature>
<accession>A0A485LQM0</accession>
<evidence type="ECO:0000256" key="1">
    <source>
        <dbReference type="ARBA" id="ARBA00004613"/>
    </source>
</evidence>
<keyword evidence="4" id="KW-0378">Hydrolase</keyword>
<sequence>MERTSDPVVFIHGFLEWGVKTPLFGLIPSFWPVDALNRINPNHIILDVGKASSDHDRAVEAFYQLVGGQCDYGEEHSMRHGHLRFGETFPQDQAFHPHWSEANPIHLVGHSFGATTAIELYQMICKDAFGVGSNYKWVKSITSISGPLSGSTFCSMLGATTESGVPFMSPGYLLVAFFATVWKLQTFSMPWLKRIYDLRMGQWANQTSWRMALSTESAFHTSRDLVLYDLLPVRRVQRNSQLVHMDKIFLLSIVATPKDAHHVPVKDMAMGVLLLWLAFRRKSLVPTKSWRYGLMAMTVALAAEKVQHVDWSKLRLGFWGLTWLIRRYTQQMADSPYDGFDKAQWELNDGVVNTYSQIRPRVGLLADTCDDDDDETSEGLTNIRRIESCVSHMSIDLKTHGNEEAQSGMVRGRWHTYRVDKNHLSGTTWDMEAGDLYLNLFRVLNNVAHEPHVPASY</sequence>
<evidence type="ECO:0000256" key="4">
    <source>
        <dbReference type="ARBA" id="ARBA00022801"/>
    </source>
</evidence>
<dbReference type="EMBL" id="CAADRA010007351">
    <property type="protein sequence ID" value="VFU00565.1"/>
    <property type="molecule type" value="Genomic_DNA"/>
</dbReference>
<evidence type="ECO:0000313" key="8">
    <source>
        <dbReference type="EMBL" id="VFU00565.1"/>
    </source>
</evidence>
<dbReference type="PANTHER" id="PTHR34043:SF3">
    <property type="entry name" value="ALPHA_BETA-HYDROLASES SUPERFAMILY PROTEIN"/>
    <property type="match status" value="1"/>
</dbReference>
<dbReference type="PANTHER" id="PTHR34043">
    <property type="entry name" value="ALPHA/BETA-HYDROLASES SUPERFAMILY PROTEIN"/>
    <property type="match status" value="1"/>
</dbReference>
<evidence type="ECO:0000313" key="7">
    <source>
        <dbReference type="EMBL" id="KAF0684076.1"/>
    </source>
</evidence>